<proteinExistence type="predicted"/>
<comment type="caution">
    <text evidence="2">The sequence shown here is derived from an EMBL/GenBank/DDBJ whole genome shotgun (WGS) entry which is preliminary data.</text>
</comment>
<evidence type="ECO:0000313" key="3">
    <source>
        <dbReference type="Proteomes" id="UP001362999"/>
    </source>
</evidence>
<accession>A0AAW0E3I8</accession>
<feature type="region of interest" description="Disordered" evidence="1">
    <location>
        <begin position="1"/>
        <end position="26"/>
    </location>
</feature>
<sequence length="349" mass="38467">MDPILGTHEGLIPPLRGCPERQPSPRPWPRVSIARTFKESVNSLPKSLDLEVFTASQRVYQYLHRFTVTPIDPISSFVTPSHLPYPTCMSNFNAYSVSSHDIPADDMTGDPPSRADATACICLSHMVVLLRTGFGKPDSMCDWEASALPLASVLRVSGFDGTGVPAASRRLDPLYDALVLLNEWLRVRELVWARVRGPEVGRADAGYNACLNAHGTIPRRALCTLRCLYLRDEGAAAATSCLHSFHSRPISLRILRGETRDLCVFGESMVDGCETTAEEKNHDRDDPGLPYPTFAPSRALHCICRCWRPLMSPADVVWSSGPSTHTTSTSTMMIRTSRWSSGCFCAIES</sequence>
<protein>
    <submittedName>
        <fullName evidence="2">Uncharacterized protein</fullName>
    </submittedName>
</protein>
<dbReference type="Proteomes" id="UP001362999">
    <property type="component" value="Unassembled WGS sequence"/>
</dbReference>
<keyword evidence="3" id="KW-1185">Reference proteome</keyword>
<evidence type="ECO:0000256" key="1">
    <source>
        <dbReference type="SAM" id="MobiDB-lite"/>
    </source>
</evidence>
<reference evidence="2 3" key="1">
    <citation type="journal article" date="2024" name="J Genomics">
        <title>Draft genome sequencing and assembly of Favolaschia claudopus CIRM-BRFM 2984 isolated from oak limbs.</title>
        <authorList>
            <person name="Navarro D."/>
            <person name="Drula E."/>
            <person name="Chaduli D."/>
            <person name="Cazenave R."/>
            <person name="Ahrendt S."/>
            <person name="Wang J."/>
            <person name="Lipzen A."/>
            <person name="Daum C."/>
            <person name="Barry K."/>
            <person name="Grigoriev I.V."/>
            <person name="Favel A."/>
            <person name="Rosso M.N."/>
            <person name="Martin F."/>
        </authorList>
    </citation>
    <scope>NUCLEOTIDE SEQUENCE [LARGE SCALE GENOMIC DNA]</scope>
    <source>
        <strain evidence="2 3">CIRM-BRFM 2984</strain>
    </source>
</reference>
<dbReference type="EMBL" id="JAWWNJ010000004">
    <property type="protein sequence ID" value="KAK7058232.1"/>
    <property type="molecule type" value="Genomic_DNA"/>
</dbReference>
<evidence type="ECO:0000313" key="2">
    <source>
        <dbReference type="EMBL" id="KAK7058232.1"/>
    </source>
</evidence>
<gene>
    <name evidence="2" type="ORF">R3P38DRAFT_3547912</name>
</gene>
<organism evidence="2 3">
    <name type="scientific">Favolaschia claudopus</name>
    <dbReference type="NCBI Taxonomy" id="2862362"/>
    <lineage>
        <taxon>Eukaryota</taxon>
        <taxon>Fungi</taxon>
        <taxon>Dikarya</taxon>
        <taxon>Basidiomycota</taxon>
        <taxon>Agaricomycotina</taxon>
        <taxon>Agaricomycetes</taxon>
        <taxon>Agaricomycetidae</taxon>
        <taxon>Agaricales</taxon>
        <taxon>Marasmiineae</taxon>
        <taxon>Mycenaceae</taxon>
        <taxon>Favolaschia</taxon>
    </lineage>
</organism>
<name>A0AAW0E3I8_9AGAR</name>
<dbReference type="AlphaFoldDB" id="A0AAW0E3I8"/>